<dbReference type="Pfam" id="PF12146">
    <property type="entry name" value="Hydrolase_4"/>
    <property type="match status" value="1"/>
</dbReference>
<dbReference type="AlphaFoldDB" id="A0AAU6Q1H0"/>
<dbReference type="GO" id="GO:0052689">
    <property type="term" value="F:carboxylic ester hydrolase activity"/>
    <property type="evidence" value="ECO:0007669"/>
    <property type="project" value="UniProtKB-ARBA"/>
</dbReference>
<dbReference type="InterPro" id="IPR022742">
    <property type="entry name" value="Hydrolase_4"/>
</dbReference>
<reference evidence="3" key="1">
    <citation type="submission" date="2024-03" db="EMBL/GenBank/DDBJ databases">
        <title>Deinococcus weizhi sp. nov., isolated from human skin.</title>
        <authorList>
            <person name="Wei Z."/>
            <person name="Tian F."/>
            <person name="Yang C."/>
            <person name="Xin L.T."/>
            <person name="Wen Z.J."/>
            <person name="Lan K.C."/>
            <person name="Yu L."/>
            <person name="Zhe W."/>
            <person name="Dan F.D."/>
            <person name="Jun W."/>
            <person name="Rui Z."/>
            <person name="Yong X.J."/>
            <person name="Ting Y."/>
            <person name="Wei X."/>
            <person name="Xu Z.G."/>
            <person name="Xin Z."/>
            <person name="Dong F.G."/>
            <person name="Ni X.M."/>
            <person name="Zheng M.G."/>
            <person name="Chun Y."/>
            <person name="Qian W.X."/>
        </authorList>
    </citation>
    <scope>NUCLEOTIDE SEQUENCE</scope>
    <source>
        <strain evidence="3">VB142</strain>
    </source>
</reference>
<dbReference type="RefSeq" id="WP_339095595.1">
    <property type="nucleotide sequence ID" value="NZ_CP149782.1"/>
</dbReference>
<dbReference type="PANTHER" id="PTHR22946:SF9">
    <property type="entry name" value="POLYKETIDE TRANSFERASE AF380"/>
    <property type="match status" value="1"/>
</dbReference>
<organism evidence="3">
    <name type="scientific">Deinococcus sp. VB142</name>
    <dbReference type="NCBI Taxonomy" id="3112952"/>
    <lineage>
        <taxon>Bacteria</taxon>
        <taxon>Thermotogati</taxon>
        <taxon>Deinococcota</taxon>
        <taxon>Deinococci</taxon>
        <taxon>Deinococcales</taxon>
        <taxon>Deinococcaceae</taxon>
        <taxon>Deinococcus</taxon>
    </lineage>
</organism>
<name>A0AAU6Q1H0_9DEIO</name>
<gene>
    <name evidence="3" type="ORF">WDJ50_13460</name>
</gene>
<dbReference type="SUPFAM" id="SSF53474">
    <property type="entry name" value="alpha/beta-Hydrolases"/>
    <property type="match status" value="1"/>
</dbReference>
<protein>
    <submittedName>
        <fullName evidence="3">Alpha/beta hydrolase</fullName>
    </submittedName>
</protein>
<feature type="domain" description="Serine aminopeptidase S33" evidence="2">
    <location>
        <begin position="38"/>
        <end position="161"/>
    </location>
</feature>
<dbReference type="InterPro" id="IPR050261">
    <property type="entry name" value="FrsA_esterase"/>
</dbReference>
<keyword evidence="1 3" id="KW-0378">Hydrolase</keyword>
<accession>A0AAU6Q1H0</accession>
<proteinExistence type="predicted"/>
<dbReference type="Gene3D" id="3.40.50.1820">
    <property type="entry name" value="alpha/beta hydrolase"/>
    <property type="match status" value="1"/>
</dbReference>
<dbReference type="EMBL" id="CP149782">
    <property type="protein sequence ID" value="WYF44381.1"/>
    <property type="molecule type" value="Genomic_DNA"/>
</dbReference>
<evidence type="ECO:0000256" key="1">
    <source>
        <dbReference type="ARBA" id="ARBA00022801"/>
    </source>
</evidence>
<evidence type="ECO:0000259" key="2">
    <source>
        <dbReference type="Pfam" id="PF12146"/>
    </source>
</evidence>
<sequence length="256" mass="27402">MNPADHATPLANGRPYRVERAVLSGVPCLLELPPQGQDVRGVCLVYHGAWAAKEGKLGVYAALTAAGIVTVLPDAALHGERQGDTPPGLNPREYVWESVRRTVAEAPALLDALAERFGAGTVWAVGSSMGGYVVQTLLQTEPRIDKAAALITSGVWDEPQVRHPELRAFLDAHRPLTHAAKAAPTPLLLASGDSDPVFPLTQHHQPTAAAYRAAYAGQPEHFREYVVPGVGHFTSVRLRDAAVAFLLEPNSRLPDT</sequence>
<dbReference type="PANTHER" id="PTHR22946">
    <property type="entry name" value="DIENELACTONE HYDROLASE DOMAIN-CONTAINING PROTEIN-RELATED"/>
    <property type="match status" value="1"/>
</dbReference>
<dbReference type="InterPro" id="IPR029058">
    <property type="entry name" value="AB_hydrolase_fold"/>
</dbReference>
<evidence type="ECO:0000313" key="3">
    <source>
        <dbReference type="EMBL" id="WYF44381.1"/>
    </source>
</evidence>